<dbReference type="Proteomes" id="UP001597467">
    <property type="component" value="Unassembled WGS sequence"/>
</dbReference>
<dbReference type="Pfam" id="PF02142">
    <property type="entry name" value="MGS"/>
    <property type="match status" value="1"/>
</dbReference>
<comment type="pathway">
    <text evidence="1 8">Purine metabolism; IMP biosynthesis via de novo pathway; IMP from 5-formamido-1-(5-phospho-D-ribosyl)imidazole-4-carboxamide: step 1/1.</text>
</comment>
<evidence type="ECO:0000313" key="10">
    <source>
        <dbReference type="EMBL" id="MFD2542355.1"/>
    </source>
</evidence>
<dbReference type="GO" id="GO:0003937">
    <property type="term" value="F:IMP cyclohydrolase activity"/>
    <property type="evidence" value="ECO:0007669"/>
    <property type="project" value="UniProtKB-EC"/>
</dbReference>
<comment type="pathway">
    <text evidence="2 8">Purine metabolism; IMP biosynthesis via de novo pathway; 5-formamido-1-(5-phospho-D-ribosyl)imidazole-4-carboxamide from 5-amino-1-(5-phospho-D-ribosyl)imidazole-4-carboxamide (10-formyl THF route): step 1/1.</text>
</comment>
<dbReference type="InterPro" id="IPR036914">
    <property type="entry name" value="MGS-like_dom_sf"/>
</dbReference>
<comment type="catalytic activity">
    <reaction evidence="8">
        <text>IMP + H2O = 5-formamido-1-(5-phospho-D-ribosyl)imidazole-4-carboxamide</text>
        <dbReference type="Rhea" id="RHEA:18445"/>
        <dbReference type="ChEBI" id="CHEBI:15377"/>
        <dbReference type="ChEBI" id="CHEBI:58053"/>
        <dbReference type="ChEBI" id="CHEBI:58467"/>
        <dbReference type="EC" id="3.5.4.10"/>
    </reaction>
</comment>
<dbReference type="PANTHER" id="PTHR11692">
    <property type="entry name" value="BIFUNCTIONAL PURINE BIOSYNTHESIS PROTEIN PURH"/>
    <property type="match status" value="1"/>
</dbReference>
<protein>
    <recommendedName>
        <fullName evidence="8">Bifunctional purine biosynthesis protein PurH</fullName>
    </recommendedName>
    <domain>
        <recommendedName>
            <fullName evidence="8">Phosphoribosylaminoimidazolecarboxamide formyltransferase</fullName>
            <ecNumber evidence="8">2.1.2.3</ecNumber>
        </recommendedName>
        <alternativeName>
            <fullName evidence="8">AICAR transformylase</fullName>
        </alternativeName>
    </domain>
    <domain>
        <recommendedName>
            <fullName evidence="8">IMP cyclohydrolase</fullName>
            <ecNumber evidence="8">3.5.4.10</ecNumber>
        </recommendedName>
        <alternativeName>
            <fullName evidence="8">ATIC</fullName>
        </alternativeName>
        <alternativeName>
            <fullName evidence="8">IMP synthase</fullName>
        </alternativeName>
        <alternativeName>
            <fullName evidence="8">Inosinicase</fullName>
        </alternativeName>
    </domain>
</protein>
<dbReference type="InterPro" id="IPR016193">
    <property type="entry name" value="Cytidine_deaminase-like"/>
</dbReference>
<comment type="domain">
    <text evidence="8">The IMP cyclohydrolase activity resides in the N-terminal region.</text>
</comment>
<comment type="similarity">
    <text evidence="3 8">Belongs to the PurH family.</text>
</comment>
<dbReference type="Gene3D" id="3.40.50.1380">
    <property type="entry name" value="Methylglyoxal synthase-like domain"/>
    <property type="match status" value="1"/>
</dbReference>
<keyword evidence="4 8" id="KW-0808">Transferase</keyword>
<proteinExistence type="inferred from homology"/>
<dbReference type="EMBL" id="JBHULM010000011">
    <property type="protein sequence ID" value="MFD2542355.1"/>
    <property type="molecule type" value="Genomic_DNA"/>
</dbReference>
<dbReference type="Pfam" id="PF01808">
    <property type="entry name" value="AICARFT_IMPCHas"/>
    <property type="match status" value="1"/>
</dbReference>
<sequence>MSNSKTIKSALISVFSKDGLEPIVKQLNKQGVTIYSTGGTQKFINDLGIDVVPVEDVTSYPSILGGRVKTLHPKVFGGILNRQNHDGDVAEMEEYNIPQIDVVIVDLYPFEKTVASGASEQDIIEKIDIGGISLIRAAAKNYADVICVSSVNDYAEFLELITEKNGTLTEADRKLFAAKAFNVSSHYDSAIFNYFNKNHEIASFKLSETQGKVLRYGENPHQKGFFFGDFDEIFTKLHGKELSYNNLLDVDAAVNLINEFKGEAPTFAVLKHNNACGFAQRETVLESYIDALAGDPVSAFGGVLISNTEIDKATAEEIHKLFCEVVIAPSFSDEALEILKGKKNRILLVLKDFDFPETTVRTCLNGVLVQDRNSKTDALEDLKDATNNKPTQKELDDLIFASKICKHTKSNTIVLVKNKQLCASGTGQTSRVDALNQAIHKAQSFNFELQGAVMASDAFFPFPDCVEIAKNAGVTAVIQPGGSIKDQLSIDYCNDNDVAMVFTGTRHFKH</sequence>
<evidence type="ECO:0000256" key="1">
    <source>
        <dbReference type="ARBA" id="ARBA00004844"/>
    </source>
</evidence>
<dbReference type="GO" id="GO:0004643">
    <property type="term" value="F:phosphoribosylaminoimidazolecarboxamide formyltransferase activity"/>
    <property type="evidence" value="ECO:0007669"/>
    <property type="project" value="UniProtKB-EC"/>
</dbReference>
<keyword evidence="11" id="KW-1185">Reference proteome</keyword>
<dbReference type="EC" id="2.1.2.3" evidence="8"/>
<dbReference type="Gene3D" id="3.40.140.20">
    <property type="match status" value="2"/>
</dbReference>
<dbReference type="SMART" id="SM00798">
    <property type="entry name" value="AICARFT_IMPCHas"/>
    <property type="match status" value="1"/>
</dbReference>
<dbReference type="InterPro" id="IPR011607">
    <property type="entry name" value="MGS-like_dom"/>
</dbReference>
<comment type="catalytic activity">
    <reaction evidence="8">
        <text>(6R)-10-formyltetrahydrofolate + 5-amino-1-(5-phospho-beta-D-ribosyl)imidazole-4-carboxamide = 5-formamido-1-(5-phospho-D-ribosyl)imidazole-4-carboxamide + (6S)-5,6,7,8-tetrahydrofolate</text>
        <dbReference type="Rhea" id="RHEA:22192"/>
        <dbReference type="ChEBI" id="CHEBI:57453"/>
        <dbReference type="ChEBI" id="CHEBI:58467"/>
        <dbReference type="ChEBI" id="CHEBI:58475"/>
        <dbReference type="ChEBI" id="CHEBI:195366"/>
        <dbReference type="EC" id="2.1.2.3"/>
    </reaction>
</comment>
<dbReference type="PROSITE" id="PS51855">
    <property type="entry name" value="MGS"/>
    <property type="match status" value="1"/>
</dbReference>
<evidence type="ECO:0000256" key="8">
    <source>
        <dbReference type="HAMAP-Rule" id="MF_00139"/>
    </source>
</evidence>
<reference evidence="11" key="1">
    <citation type="journal article" date="2019" name="Int. J. Syst. Evol. Microbiol.">
        <title>The Global Catalogue of Microorganisms (GCM) 10K type strain sequencing project: providing services to taxonomists for standard genome sequencing and annotation.</title>
        <authorList>
            <consortium name="The Broad Institute Genomics Platform"/>
            <consortium name="The Broad Institute Genome Sequencing Center for Infectious Disease"/>
            <person name="Wu L."/>
            <person name="Ma J."/>
        </authorList>
    </citation>
    <scope>NUCLEOTIDE SEQUENCE [LARGE SCALE GENOMIC DNA]</scope>
    <source>
        <strain evidence="11">KCTC 42808</strain>
    </source>
</reference>
<dbReference type="SUPFAM" id="SSF53927">
    <property type="entry name" value="Cytidine deaminase-like"/>
    <property type="match status" value="1"/>
</dbReference>
<comment type="caution">
    <text evidence="10">The sequence shown here is derived from an EMBL/GenBank/DDBJ whole genome shotgun (WGS) entry which is preliminary data.</text>
</comment>
<dbReference type="PIRSF" id="PIRSF000414">
    <property type="entry name" value="AICARFT_IMPCHas"/>
    <property type="match status" value="1"/>
</dbReference>
<dbReference type="InterPro" id="IPR024051">
    <property type="entry name" value="AICAR_Tfase_dup_dom_sf"/>
</dbReference>
<accession>A0ABW5K288</accession>
<keyword evidence="5 8" id="KW-0658">Purine biosynthesis</keyword>
<dbReference type="SMART" id="SM00851">
    <property type="entry name" value="MGS"/>
    <property type="match status" value="1"/>
</dbReference>
<evidence type="ECO:0000256" key="4">
    <source>
        <dbReference type="ARBA" id="ARBA00022679"/>
    </source>
</evidence>
<evidence type="ECO:0000256" key="2">
    <source>
        <dbReference type="ARBA" id="ARBA00004954"/>
    </source>
</evidence>
<dbReference type="NCBIfam" id="NF002049">
    <property type="entry name" value="PRK00881.1"/>
    <property type="match status" value="1"/>
</dbReference>
<evidence type="ECO:0000313" key="11">
    <source>
        <dbReference type="Proteomes" id="UP001597467"/>
    </source>
</evidence>
<dbReference type="InterPro" id="IPR002695">
    <property type="entry name" value="PurH-like"/>
</dbReference>
<organism evidence="10 11">
    <name type="scientific">Lacinutrix gracilariae</name>
    <dbReference type="NCBI Taxonomy" id="1747198"/>
    <lineage>
        <taxon>Bacteria</taxon>
        <taxon>Pseudomonadati</taxon>
        <taxon>Bacteroidota</taxon>
        <taxon>Flavobacteriia</taxon>
        <taxon>Flavobacteriales</taxon>
        <taxon>Flavobacteriaceae</taxon>
        <taxon>Lacinutrix</taxon>
    </lineage>
</organism>
<dbReference type="EC" id="3.5.4.10" evidence="8"/>
<feature type="domain" description="MGS-like" evidence="9">
    <location>
        <begin position="1"/>
        <end position="149"/>
    </location>
</feature>
<gene>
    <name evidence="8 10" type="primary">purH</name>
    <name evidence="10" type="ORF">ACFSSB_08495</name>
</gene>
<dbReference type="CDD" id="cd01421">
    <property type="entry name" value="IMPCH"/>
    <property type="match status" value="1"/>
</dbReference>
<dbReference type="HAMAP" id="MF_00139">
    <property type="entry name" value="PurH"/>
    <property type="match status" value="1"/>
</dbReference>
<keyword evidence="7 8" id="KW-0511">Multifunctional enzyme</keyword>
<evidence type="ECO:0000256" key="5">
    <source>
        <dbReference type="ARBA" id="ARBA00022755"/>
    </source>
</evidence>
<evidence type="ECO:0000256" key="6">
    <source>
        <dbReference type="ARBA" id="ARBA00022801"/>
    </source>
</evidence>
<keyword evidence="6 8" id="KW-0378">Hydrolase</keyword>
<dbReference type="PANTHER" id="PTHR11692:SF0">
    <property type="entry name" value="BIFUNCTIONAL PURINE BIOSYNTHESIS PROTEIN ATIC"/>
    <property type="match status" value="1"/>
</dbReference>
<evidence type="ECO:0000256" key="3">
    <source>
        <dbReference type="ARBA" id="ARBA00007667"/>
    </source>
</evidence>
<name>A0ABW5K288_9FLAO</name>
<evidence type="ECO:0000259" key="9">
    <source>
        <dbReference type="PROSITE" id="PS51855"/>
    </source>
</evidence>
<dbReference type="RefSeq" id="WP_379903154.1">
    <property type="nucleotide sequence ID" value="NZ_JBHULM010000011.1"/>
</dbReference>
<dbReference type="SUPFAM" id="SSF52335">
    <property type="entry name" value="Methylglyoxal synthase-like"/>
    <property type="match status" value="1"/>
</dbReference>
<evidence type="ECO:0000256" key="7">
    <source>
        <dbReference type="ARBA" id="ARBA00023268"/>
    </source>
</evidence>